<sequence>MSGMYQDAFVERLRKGAEGVLDQWGLSPETKVQLLSLSENATFRADDPNRSAPVVLRVHRPAYHSRAEIASEHSWITALRHAGTVDTPALLPKQDGDFIALFEDDGQARHVVAFEFMTGEEPNLDGDLAAGFETLGAISARLHGHVQTWPVPTGFTRKTWNHATAFGPAPLWGDWRDALGLTQSGHTTLQRLSDALREKLAQYGDGPDRFGLVHADLRLANLLKDGDRLGVIDFDDCGFSWFIYDFAAAISFYETSPIVPQLQEAWVRGYRSVNALSDAHVDMIPTFILFRRLLLTAWISSHRETETARDAGLEQYTEGTLDLAERYLTSGRI</sequence>
<dbReference type="EMBL" id="SRKY01000001">
    <property type="protein sequence ID" value="THH38288.1"/>
    <property type="molecule type" value="Genomic_DNA"/>
</dbReference>
<dbReference type="InterPro" id="IPR011009">
    <property type="entry name" value="Kinase-like_dom_sf"/>
</dbReference>
<comment type="similarity">
    <text evidence="1">Belongs to the pseudomonas-type ThrB family.</text>
</comment>
<dbReference type="GO" id="GO:0009088">
    <property type="term" value="P:threonine biosynthetic process"/>
    <property type="evidence" value="ECO:0007669"/>
    <property type="project" value="TreeGrafter"/>
</dbReference>
<feature type="domain" description="Aminoglycoside phosphotransferase" evidence="2">
    <location>
        <begin position="36"/>
        <end position="271"/>
    </location>
</feature>
<dbReference type="AlphaFoldDB" id="A0A4S4NJ73"/>
<organism evidence="3 4">
    <name type="scientific">Aliishimia ponticola</name>
    <dbReference type="NCBI Taxonomy" id="2499833"/>
    <lineage>
        <taxon>Bacteria</taxon>
        <taxon>Pseudomonadati</taxon>
        <taxon>Pseudomonadota</taxon>
        <taxon>Alphaproteobacteria</taxon>
        <taxon>Rhodobacterales</taxon>
        <taxon>Paracoccaceae</taxon>
        <taxon>Aliishimia</taxon>
    </lineage>
</organism>
<comment type="caution">
    <text evidence="3">The sequence shown here is derived from an EMBL/GenBank/DDBJ whole genome shotgun (WGS) entry which is preliminary data.</text>
</comment>
<accession>A0A4S4NJ73</accession>
<keyword evidence="3" id="KW-0808">Transferase</keyword>
<protein>
    <submittedName>
        <fullName evidence="3">Aminoglycoside phosphotransferase</fullName>
    </submittedName>
</protein>
<evidence type="ECO:0000313" key="4">
    <source>
        <dbReference type="Proteomes" id="UP000306602"/>
    </source>
</evidence>
<dbReference type="PANTHER" id="PTHR21064">
    <property type="entry name" value="AMINOGLYCOSIDE PHOSPHOTRANSFERASE DOMAIN-CONTAINING PROTEIN-RELATED"/>
    <property type="match status" value="1"/>
</dbReference>
<keyword evidence="4" id="KW-1185">Reference proteome</keyword>
<gene>
    <name evidence="3" type="ORF">E4Z66_01575</name>
</gene>
<dbReference type="SUPFAM" id="SSF56112">
    <property type="entry name" value="Protein kinase-like (PK-like)"/>
    <property type="match status" value="1"/>
</dbReference>
<reference evidence="3 4" key="1">
    <citation type="submission" date="2019-04" db="EMBL/GenBank/DDBJ databases">
        <title>Shimia ponticola sp. nov., isolated from seawater.</title>
        <authorList>
            <person name="Kim Y.-O."/>
            <person name="Yoon J.-H."/>
        </authorList>
    </citation>
    <scope>NUCLEOTIDE SEQUENCE [LARGE SCALE GENOMIC DNA]</scope>
    <source>
        <strain evidence="3 4">MYP11</strain>
    </source>
</reference>
<dbReference type="Pfam" id="PF01636">
    <property type="entry name" value="APH"/>
    <property type="match status" value="1"/>
</dbReference>
<evidence type="ECO:0000313" key="3">
    <source>
        <dbReference type="EMBL" id="THH38288.1"/>
    </source>
</evidence>
<dbReference type="OrthoDB" id="241498at2"/>
<name>A0A4S4NJ73_9RHOB</name>
<dbReference type="PANTHER" id="PTHR21064:SF6">
    <property type="entry name" value="AMINOGLYCOSIDE PHOSPHOTRANSFERASE DOMAIN-CONTAINING PROTEIN"/>
    <property type="match status" value="1"/>
</dbReference>
<proteinExistence type="inferred from homology"/>
<evidence type="ECO:0000259" key="2">
    <source>
        <dbReference type="Pfam" id="PF01636"/>
    </source>
</evidence>
<dbReference type="GO" id="GO:0004413">
    <property type="term" value="F:homoserine kinase activity"/>
    <property type="evidence" value="ECO:0007669"/>
    <property type="project" value="TreeGrafter"/>
</dbReference>
<evidence type="ECO:0000256" key="1">
    <source>
        <dbReference type="ARBA" id="ARBA00038240"/>
    </source>
</evidence>
<dbReference type="Gene3D" id="3.90.1200.10">
    <property type="match status" value="1"/>
</dbReference>
<dbReference type="Proteomes" id="UP000306602">
    <property type="component" value="Unassembled WGS sequence"/>
</dbReference>
<dbReference type="InterPro" id="IPR002575">
    <property type="entry name" value="Aminoglycoside_PTrfase"/>
</dbReference>
<dbReference type="InterPro" id="IPR050249">
    <property type="entry name" value="Pseudomonas-type_ThrB"/>
</dbReference>